<keyword evidence="1" id="KW-0472">Membrane</keyword>
<feature type="non-terminal residue" evidence="2">
    <location>
        <position position="1"/>
    </location>
</feature>
<dbReference type="OrthoDB" id="4159967at2759"/>
<protein>
    <recommendedName>
        <fullName evidence="4">Major facilitator superfamily domain-containing protein</fullName>
    </recommendedName>
</protein>
<dbReference type="EMBL" id="MCGE01000062">
    <property type="protein sequence ID" value="ORY99481.1"/>
    <property type="molecule type" value="Genomic_DNA"/>
</dbReference>
<comment type="caution">
    <text evidence="2">The sequence shown here is derived from an EMBL/GenBank/DDBJ whole genome shotgun (WGS) entry which is preliminary data.</text>
</comment>
<dbReference type="AlphaFoldDB" id="A0A1X2HK82"/>
<evidence type="ECO:0000256" key="1">
    <source>
        <dbReference type="SAM" id="Phobius"/>
    </source>
</evidence>
<reference evidence="2 3" key="1">
    <citation type="submission" date="2016-07" db="EMBL/GenBank/DDBJ databases">
        <title>Pervasive Adenine N6-methylation of Active Genes in Fungi.</title>
        <authorList>
            <consortium name="DOE Joint Genome Institute"/>
            <person name="Mondo S.J."/>
            <person name="Dannebaum R.O."/>
            <person name="Kuo R.C."/>
            <person name="Labutti K."/>
            <person name="Haridas S."/>
            <person name="Kuo A."/>
            <person name="Salamov A."/>
            <person name="Ahrendt S.R."/>
            <person name="Lipzen A."/>
            <person name="Sullivan W."/>
            <person name="Andreopoulos W.B."/>
            <person name="Clum A."/>
            <person name="Lindquist E."/>
            <person name="Daum C."/>
            <person name="Ramamoorthy G.K."/>
            <person name="Gryganskyi A."/>
            <person name="Culley D."/>
            <person name="Magnuson J.K."/>
            <person name="James T.Y."/>
            <person name="O'Malley M.A."/>
            <person name="Stajich J.E."/>
            <person name="Spatafora J.W."/>
            <person name="Visel A."/>
            <person name="Grigoriev I.V."/>
        </authorList>
    </citation>
    <scope>NUCLEOTIDE SEQUENCE [LARGE SCALE GENOMIC DNA]</scope>
    <source>
        <strain evidence="2 3">NRRL 1336</strain>
    </source>
</reference>
<dbReference type="Proteomes" id="UP000193560">
    <property type="component" value="Unassembled WGS sequence"/>
</dbReference>
<keyword evidence="1" id="KW-0812">Transmembrane</keyword>
<gene>
    <name evidence="2" type="ORF">BCR42DRAFT_339361</name>
</gene>
<dbReference type="STRING" id="90262.A0A1X2HK82"/>
<name>A0A1X2HK82_9FUNG</name>
<sequence>LPLERASLWWVLPNVLIYNLVIVVYGWCIYIYAPLAALRVIQVILNSTSQCTFNSIQTLLIDLFPTTAASINVCNNIFLCAFLMPLL</sequence>
<evidence type="ECO:0008006" key="4">
    <source>
        <dbReference type="Google" id="ProtNLM"/>
    </source>
</evidence>
<organism evidence="2 3">
    <name type="scientific">Absidia repens</name>
    <dbReference type="NCBI Taxonomy" id="90262"/>
    <lineage>
        <taxon>Eukaryota</taxon>
        <taxon>Fungi</taxon>
        <taxon>Fungi incertae sedis</taxon>
        <taxon>Mucoromycota</taxon>
        <taxon>Mucoromycotina</taxon>
        <taxon>Mucoromycetes</taxon>
        <taxon>Mucorales</taxon>
        <taxon>Cunninghamellaceae</taxon>
        <taxon>Absidia</taxon>
    </lineage>
</organism>
<keyword evidence="1" id="KW-1133">Transmembrane helix</keyword>
<accession>A0A1X2HK82</accession>
<evidence type="ECO:0000313" key="3">
    <source>
        <dbReference type="Proteomes" id="UP000193560"/>
    </source>
</evidence>
<keyword evidence="3" id="KW-1185">Reference proteome</keyword>
<feature type="transmembrane region" description="Helical" evidence="1">
    <location>
        <begin position="15"/>
        <end position="38"/>
    </location>
</feature>
<proteinExistence type="predicted"/>
<evidence type="ECO:0000313" key="2">
    <source>
        <dbReference type="EMBL" id="ORY99481.1"/>
    </source>
</evidence>